<accession>Q4RZ48</accession>
<name>Q4RZ48_TETNG</name>
<dbReference type="AlphaFoldDB" id="Q4RZ48"/>
<dbReference type="KEGG" id="tng:GSTEN00026656G001"/>
<dbReference type="Gene3D" id="2.30.42.10">
    <property type="match status" value="1"/>
</dbReference>
<evidence type="ECO:0000313" key="1">
    <source>
        <dbReference type="EMBL" id="CAG06334.1"/>
    </source>
</evidence>
<proteinExistence type="predicted"/>
<reference evidence="1" key="1">
    <citation type="journal article" date="2004" name="Nature">
        <title>Genome duplication in the teleost fish Tetraodon nigroviridis reveals the early vertebrate proto-karyotype.</title>
        <authorList>
            <person name="Jaillon O."/>
            <person name="Aury J.-M."/>
            <person name="Brunet F."/>
            <person name="Petit J.-L."/>
            <person name="Stange-Thomann N."/>
            <person name="Mauceli E."/>
            <person name="Bouneau L."/>
            <person name="Fischer C."/>
            <person name="Ozouf-Costaz C."/>
            <person name="Bernot A."/>
            <person name="Nicaud S."/>
            <person name="Jaffe D."/>
            <person name="Fisher S."/>
            <person name="Lutfalla G."/>
            <person name="Dossat C."/>
            <person name="Segurens B."/>
            <person name="Dasilva C."/>
            <person name="Salanoubat M."/>
            <person name="Levy M."/>
            <person name="Boudet N."/>
            <person name="Castellano S."/>
            <person name="Anthouard V."/>
            <person name="Jubin C."/>
            <person name="Castelli V."/>
            <person name="Katinka M."/>
            <person name="Vacherie B."/>
            <person name="Biemont C."/>
            <person name="Skalli Z."/>
            <person name="Cattolico L."/>
            <person name="Poulain J."/>
            <person name="De Berardinis V."/>
            <person name="Cruaud C."/>
            <person name="Duprat S."/>
            <person name="Brottier P."/>
            <person name="Coutanceau J.-P."/>
            <person name="Gouzy J."/>
            <person name="Parra G."/>
            <person name="Lardier G."/>
            <person name="Chapple C."/>
            <person name="McKernan K.J."/>
            <person name="McEwan P."/>
            <person name="Bosak S."/>
            <person name="Kellis M."/>
            <person name="Volff J.-N."/>
            <person name="Guigo R."/>
            <person name="Zody M.C."/>
            <person name="Mesirov J."/>
            <person name="Lindblad-Toh K."/>
            <person name="Birren B."/>
            <person name="Nusbaum C."/>
            <person name="Kahn D."/>
            <person name="Robinson-Rechavi M."/>
            <person name="Laudet V."/>
            <person name="Schachter V."/>
            <person name="Quetier F."/>
            <person name="Saurin W."/>
            <person name="Scarpelli C."/>
            <person name="Wincker P."/>
            <person name="Lander E.S."/>
            <person name="Weissenbach J."/>
            <person name="Roest Crollius H."/>
        </authorList>
    </citation>
    <scope>NUCLEOTIDE SEQUENCE [LARGE SCALE GENOMIC DNA]</scope>
</reference>
<dbReference type="InterPro" id="IPR036034">
    <property type="entry name" value="PDZ_sf"/>
</dbReference>
<protein>
    <submittedName>
        <fullName evidence="1">Chromosome 7 SCAF14966, whole genome shotgun sequence</fullName>
    </submittedName>
</protein>
<sequence length="94" mass="10586">MTQTVTLKGPSPWGFRLVGGRDFSTPLTISRVGSDTTVCCFMRKMKVFRLKAHNTGSNWCALRNGHISKTGHLGDQFNLKIWVVTVFKHLTLCF</sequence>
<dbReference type="OrthoDB" id="44841at2759"/>
<reference evidence="1" key="2">
    <citation type="submission" date="2004-02" db="EMBL/GenBank/DDBJ databases">
        <authorList>
            <consortium name="Genoscope"/>
            <consortium name="Whitehead Institute Centre for Genome Research"/>
        </authorList>
    </citation>
    <scope>NUCLEOTIDE SEQUENCE</scope>
</reference>
<gene>
    <name evidence="1" type="ORF">GSTENG00026656001</name>
</gene>
<dbReference type="EMBL" id="CAAE01014966">
    <property type="protein sequence ID" value="CAG06334.1"/>
    <property type="molecule type" value="Genomic_DNA"/>
</dbReference>
<organism evidence="1">
    <name type="scientific">Tetraodon nigroviridis</name>
    <name type="common">Spotted green pufferfish</name>
    <name type="synonym">Chelonodon nigroviridis</name>
    <dbReference type="NCBI Taxonomy" id="99883"/>
    <lineage>
        <taxon>Eukaryota</taxon>
        <taxon>Metazoa</taxon>
        <taxon>Chordata</taxon>
        <taxon>Craniata</taxon>
        <taxon>Vertebrata</taxon>
        <taxon>Euteleostomi</taxon>
        <taxon>Actinopterygii</taxon>
        <taxon>Neopterygii</taxon>
        <taxon>Teleostei</taxon>
        <taxon>Neoteleostei</taxon>
        <taxon>Acanthomorphata</taxon>
        <taxon>Eupercaria</taxon>
        <taxon>Tetraodontiformes</taxon>
        <taxon>Tetradontoidea</taxon>
        <taxon>Tetraodontidae</taxon>
        <taxon>Tetraodon</taxon>
    </lineage>
</organism>